<reference evidence="1" key="2">
    <citation type="submission" date="2025-08" db="UniProtKB">
        <authorList>
            <consortium name="Ensembl"/>
        </authorList>
    </citation>
    <scope>IDENTIFICATION</scope>
</reference>
<reference evidence="1" key="3">
    <citation type="submission" date="2025-09" db="UniProtKB">
        <authorList>
            <consortium name="Ensembl"/>
        </authorList>
    </citation>
    <scope>IDENTIFICATION</scope>
</reference>
<reference evidence="1" key="1">
    <citation type="submission" date="2020-11" db="EMBL/GenBank/DDBJ databases">
        <authorList>
            <person name="Davenport K.M."/>
            <person name="Bickhart D.M."/>
            <person name="Smith T.P.L."/>
            <person name="Murdoch B.M."/>
            <person name="Rosen B.D."/>
        </authorList>
    </citation>
    <scope>NUCLEOTIDE SEQUENCE [LARGE SCALE GENOMIC DNA]</scope>
    <source>
        <strain evidence="1">OAR_USU_Benz2616</strain>
    </source>
</reference>
<protein>
    <submittedName>
        <fullName evidence="1">Uncharacterized protein</fullName>
    </submittedName>
</protein>
<proteinExistence type="predicted"/>
<dbReference type="Ensembl" id="ENSOART00020017732.2">
    <property type="protein sequence ID" value="ENSOARP00020014643.2"/>
    <property type="gene ID" value="ENSOARG00020011645.2"/>
</dbReference>
<gene>
    <name evidence="1" type="primary">RBFA</name>
</gene>
<evidence type="ECO:0000313" key="1">
    <source>
        <dbReference type="Ensembl" id="ENSOARP00020014643.2"/>
    </source>
</evidence>
<sequence length="236" mass="26351">MWAALRGRPGLYLGLLSGARGLHSSPVSCGKNLLKKFASKTKKKFWYEGPSLGSHLTHKSSQLEFLTKSTSRRTRKEDQVRLRALNGLLYKALTDLLCTPEVNQELCDLNVEVCKVSLTSDFSACRVFWRASLSETQNAHTEAVLRRSAAHMRLIGCWQLLILDPGVKKKTLCKVTSGTPRPWMLLRQVIPWVLLHAGTRVGLTMRHSTSRSWSTRGGETEGMGARTPCGQSTWLT</sequence>
<accession>A0AC11BIE3</accession>
<organism evidence="1">
    <name type="scientific">Ovis aries</name>
    <name type="common">Sheep</name>
    <dbReference type="NCBI Taxonomy" id="9940"/>
    <lineage>
        <taxon>Eukaryota</taxon>
        <taxon>Metazoa</taxon>
        <taxon>Chordata</taxon>
        <taxon>Craniata</taxon>
        <taxon>Vertebrata</taxon>
        <taxon>Euteleostomi</taxon>
        <taxon>Mammalia</taxon>
        <taxon>Eutheria</taxon>
        <taxon>Laurasiatheria</taxon>
        <taxon>Artiodactyla</taxon>
        <taxon>Ruminantia</taxon>
        <taxon>Pecora</taxon>
        <taxon>Bovidae</taxon>
        <taxon>Caprinae</taxon>
        <taxon>Ovis</taxon>
    </lineage>
</organism>
<name>A0AC11BIE3_SHEEP</name>